<dbReference type="GO" id="GO:0015074">
    <property type="term" value="P:DNA integration"/>
    <property type="evidence" value="ECO:0007669"/>
    <property type="project" value="InterPro"/>
</dbReference>
<comment type="caution">
    <text evidence="2">The sequence shown here is derived from an EMBL/GenBank/DDBJ whole genome shotgun (WGS) entry which is preliminary data.</text>
</comment>
<keyword evidence="1" id="KW-0233">DNA recombination</keyword>
<dbReference type="CDD" id="cd01184">
    <property type="entry name" value="INT_C_like_1"/>
    <property type="match status" value="1"/>
</dbReference>
<keyword evidence="3" id="KW-1185">Reference proteome</keyword>
<dbReference type="InterPro" id="IPR013762">
    <property type="entry name" value="Integrase-like_cat_sf"/>
</dbReference>
<organism evidence="2 3">
    <name type="scientific">Sphingomonas glacialis</name>
    <dbReference type="NCBI Taxonomy" id="658225"/>
    <lineage>
        <taxon>Bacteria</taxon>
        <taxon>Pseudomonadati</taxon>
        <taxon>Pseudomonadota</taxon>
        <taxon>Alphaproteobacteria</taxon>
        <taxon>Sphingomonadales</taxon>
        <taxon>Sphingomonadaceae</taxon>
        <taxon>Sphingomonas</taxon>
    </lineage>
</organism>
<accession>A0A502FS46</accession>
<dbReference type="GO" id="GO:0003677">
    <property type="term" value="F:DNA binding"/>
    <property type="evidence" value="ECO:0007669"/>
    <property type="project" value="InterPro"/>
</dbReference>
<dbReference type="Gene3D" id="1.10.443.10">
    <property type="entry name" value="Intergrase catalytic core"/>
    <property type="match status" value="1"/>
</dbReference>
<dbReference type="InterPro" id="IPR011010">
    <property type="entry name" value="DNA_brk_join_enz"/>
</dbReference>
<reference evidence="2 3" key="1">
    <citation type="journal article" date="2019" name="Environ. Microbiol.">
        <title>Species interactions and distinct microbial communities in high Arctic permafrost affected cryosols are associated with the CH4 and CO2 gas fluxes.</title>
        <authorList>
            <person name="Altshuler I."/>
            <person name="Hamel J."/>
            <person name="Turney S."/>
            <person name="Magnuson E."/>
            <person name="Levesque R."/>
            <person name="Greer C."/>
            <person name="Whyte L.G."/>
        </authorList>
    </citation>
    <scope>NUCLEOTIDE SEQUENCE [LARGE SCALE GENOMIC DNA]</scope>
    <source>
        <strain evidence="2 3">E6.1</strain>
    </source>
</reference>
<dbReference type="Proteomes" id="UP000319931">
    <property type="component" value="Unassembled WGS sequence"/>
</dbReference>
<sequence>MLLGELLTEWKNKTPAPGQQGAHETGTTVEDFIDFAGDIPVAQISGDHLYNFRDAVASLPKAMPLAHRALTFSARVAACRGLPGPMVAPASVKRRVGHLQALLTHAFNQRWIEMNSGSGIRIEGYTKNTGGRRPFLDDELATLFSSDLFLRPEKWSERRESVGDLTLAWLFLLGLTNGSRIEEIGQTELANVKRDGGVLYLDLGADAVVKNETSRRLIPIHDLVIALGFEEYVATLRTAGQTRLFPDLRPNRFDKLCQAASRVANRLIDKVVSHDPRIAFHSLRHNFKDLARDVPIEKYIVEQIMGHAGISTGDKYGVGARLKTLKRELDRVTFEMVDWTAVKKAFASIDWEKSVGART</sequence>
<dbReference type="EMBL" id="RCZC01000004">
    <property type="protein sequence ID" value="TPG52102.1"/>
    <property type="molecule type" value="Genomic_DNA"/>
</dbReference>
<protein>
    <submittedName>
        <fullName evidence="2">Site-specific integrase</fullName>
    </submittedName>
</protein>
<evidence type="ECO:0000256" key="1">
    <source>
        <dbReference type="ARBA" id="ARBA00023172"/>
    </source>
</evidence>
<gene>
    <name evidence="2" type="ORF">EAH76_15420</name>
</gene>
<evidence type="ECO:0000313" key="3">
    <source>
        <dbReference type="Proteomes" id="UP000319931"/>
    </source>
</evidence>
<dbReference type="AlphaFoldDB" id="A0A502FS46"/>
<proteinExistence type="predicted"/>
<name>A0A502FS46_9SPHN</name>
<dbReference type="SUPFAM" id="SSF56349">
    <property type="entry name" value="DNA breaking-rejoining enzymes"/>
    <property type="match status" value="1"/>
</dbReference>
<dbReference type="GO" id="GO:0006310">
    <property type="term" value="P:DNA recombination"/>
    <property type="evidence" value="ECO:0007669"/>
    <property type="project" value="UniProtKB-KW"/>
</dbReference>
<evidence type="ECO:0000313" key="2">
    <source>
        <dbReference type="EMBL" id="TPG52102.1"/>
    </source>
</evidence>